<evidence type="ECO:0000256" key="4">
    <source>
        <dbReference type="ARBA" id="ARBA00022833"/>
    </source>
</evidence>
<keyword evidence="8" id="KW-1185">Reference proteome</keyword>
<comment type="caution">
    <text evidence="7">The sequence shown here is derived from an EMBL/GenBank/DDBJ whole genome shotgun (WGS) entry which is preliminary data.</text>
</comment>
<dbReference type="OrthoDB" id="117690at2759"/>
<proteinExistence type="predicted"/>
<dbReference type="PANTHER" id="PTHR46481">
    <property type="entry name" value="ZINC FINGER BED DOMAIN-CONTAINING PROTEIN 4"/>
    <property type="match status" value="1"/>
</dbReference>
<dbReference type="InterPro" id="IPR052035">
    <property type="entry name" value="ZnF_BED_domain_contain"/>
</dbReference>
<keyword evidence="4" id="KW-0862">Zinc</keyword>
<dbReference type="STRING" id="151549.A0A4C1XUC7"/>
<name>A0A4C1XUC7_EUMVA</name>
<keyword evidence="2" id="KW-0479">Metal-binding</keyword>
<feature type="compositionally biased region" description="Polar residues" evidence="6">
    <location>
        <begin position="11"/>
        <end position="20"/>
    </location>
</feature>
<feature type="region of interest" description="Disordered" evidence="6">
    <location>
        <begin position="1"/>
        <end position="20"/>
    </location>
</feature>
<evidence type="ECO:0000313" key="8">
    <source>
        <dbReference type="Proteomes" id="UP000299102"/>
    </source>
</evidence>
<dbReference type="Proteomes" id="UP000299102">
    <property type="component" value="Unassembled WGS sequence"/>
</dbReference>
<evidence type="ECO:0000256" key="2">
    <source>
        <dbReference type="ARBA" id="ARBA00022723"/>
    </source>
</evidence>
<dbReference type="PANTHER" id="PTHR46481:SF10">
    <property type="entry name" value="ZINC FINGER BED DOMAIN-CONTAINING PROTEIN 39"/>
    <property type="match status" value="1"/>
</dbReference>
<gene>
    <name evidence="7" type="primary">Zbed4</name>
    <name evidence="7" type="ORF">EVAR_49857_1</name>
</gene>
<dbReference type="GO" id="GO:0005634">
    <property type="term" value="C:nucleus"/>
    <property type="evidence" value="ECO:0007669"/>
    <property type="project" value="UniProtKB-SubCell"/>
</dbReference>
<comment type="subcellular location">
    <subcellularLocation>
        <location evidence="1">Nucleus</location>
    </subcellularLocation>
</comment>
<dbReference type="AlphaFoldDB" id="A0A4C1XUC7"/>
<dbReference type="SUPFAM" id="SSF140996">
    <property type="entry name" value="Hermes dimerisation domain"/>
    <property type="match status" value="1"/>
</dbReference>
<sequence>MKQAEDDPRNITESPNERCSMSVNPLESIVNSLDRDSPWKNRFKEKWYNFDDPEYQAMKILSLKEPITWSEITRLQELLNIDLDSDKLYDEFGLLREMQPHLVEEKRVDLRWVDFFTKSKDRNPCSELKKMVTGIGRKASTTAMLNHVKIKHTEEFKNLEKETLRELSQNREPVASTSSSQSNAMKIQQTLFESFTSTTKWDTTDSRAKEIHKVVAEMIALDNQLISMLENNGFQRLMNILKPKYQIPSRKYMSEVVIPEVYTKVKNAVRAEIAKAKAITITLLIFGPARIIYSDS</sequence>
<evidence type="ECO:0000256" key="3">
    <source>
        <dbReference type="ARBA" id="ARBA00022771"/>
    </source>
</evidence>
<keyword evidence="3" id="KW-0863">Zinc-finger</keyword>
<protein>
    <submittedName>
        <fullName evidence="7">Zinc finger BED domain-containing protein 4</fullName>
    </submittedName>
</protein>
<evidence type="ECO:0000256" key="1">
    <source>
        <dbReference type="ARBA" id="ARBA00004123"/>
    </source>
</evidence>
<dbReference type="GO" id="GO:0008270">
    <property type="term" value="F:zinc ion binding"/>
    <property type="evidence" value="ECO:0007669"/>
    <property type="project" value="UniProtKB-KW"/>
</dbReference>
<reference evidence="7 8" key="1">
    <citation type="journal article" date="2019" name="Commun. Biol.">
        <title>The bagworm genome reveals a unique fibroin gene that provides high tensile strength.</title>
        <authorList>
            <person name="Kono N."/>
            <person name="Nakamura H."/>
            <person name="Ohtoshi R."/>
            <person name="Tomita M."/>
            <person name="Numata K."/>
            <person name="Arakawa K."/>
        </authorList>
    </citation>
    <scope>NUCLEOTIDE SEQUENCE [LARGE SCALE GENOMIC DNA]</scope>
</reference>
<keyword evidence="5" id="KW-0539">Nucleus</keyword>
<dbReference type="EMBL" id="BGZK01000985">
    <property type="protein sequence ID" value="GBP67491.1"/>
    <property type="molecule type" value="Genomic_DNA"/>
</dbReference>
<accession>A0A4C1XUC7</accession>
<evidence type="ECO:0000256" key="6">
    <source>
        <dbReference type="SAM" id="MobiDB-lite"/>
    </source>
</evidence>
<evidence type="ECO:0000256" key="5">
    <source>
        <dbReference type="ARBA" id="ARBA00023242"/>
    </source>
</evidence>
<organism evidence="7 8">
    <name type="scientific">Eumeta variegata</name>
    <name type="common">Bagworm moth</name>
    <name type="synonym">Eumeta japonica</name>
    <dbReference type="NCBI Taxonomy" id="151549"/>
    <lineage>
        <taxon>Eukaryota</taxon>
        <taxon>Metazoa</taxon>
        <taxon>Ecdysozoa</taxon>
        <taxon>Arthropoda</taxon>
        <taxon>Hexapoda</taxon>
        <taxon>Insecta</taxon>
        <taxon>Pterygota</taxon>
        <taxon>Neoptera</taxon>
        <taxon>Endopterygota</taxon>
        <taxon>Lepidoptera</taxon>
        <taxon>Glossata</taxon>
        <taxon>Ditrysia</taxon>
        <taxon>Tineoidea</taxon>
        <taxon>Psychidae</taxon>
        <taxon>Oiketicinae</taxon>
        <taxon>Eumeta</taxon>
    </lineage>
</organism>
<feature type="compositionally biased region" description="Basic and acidic residues" evidence="6">
    <location>
        <begin position="1"/>
        <end position="10"/>
    </location>
</feature>
<evidence type="ECO:0000313" key="7">
    <source>
        <dbReference type="EMBL" id="GBP67491.1"/>
    </source>
</evidence>